<dbReference type="SUPFAM" id="SSF101936">
    <property type="entry name" value="DNA-binding pseudobarrel domain"/>
    <property type="match status" value="1"/>
</dbReference>
<comment type="caution">
    <text evidence="7">The sequence shown here is derived from an EMBL/GenBank/DDBJ whole genome shotgun (WGS) entry which is preliminary data.</text>
</comment>
<dbReference type="OrthoDB" id="1909330at2759"/>
<keyword evidence="4" id="KW-0804">Transcription</keyword>
<keyword evidence="3" id="KW-0238">DNA-binding</keyword>
<comment type="subcellular location">
    <subcellularLocation>
        <location evidence="1">Nucleus</location>
    </subcellularLocation>
</comment>
<accession>A0A2G9GLA4</accession>
<dbReference type="InterPro" id="IPR015300">
    <property type="entry name" value="DNA-bd_pseudobarrel_sf"/>
</dbReference>
<evidence type="ECO:0000256" key="4">
    <source>
        <dbReference type="ARBA" id="ARBA00023163"/>
    </source>
</evidence>
<dbReference type="InterPro" id="IPR003340">
    <property type="entry name" value="B3_DNA-bd"/>
</dbReference>
<evidence type="ECO:0000259" key="6">
    <source>
        <dbReference type="PROSITE" id="PS50863"/>
    </source>
</evidence>
<dbReference type="CDD" id="cd10017">
    <property type="entry name" value="B3_DNA"/>
    <property type="match status" value="1"/>
</dbReference>
<evidence type="ECO:0000256" key="2">
    <source>
        <dbReference type="ARBA" id="ARBA00023015"/>
    </source>
</evidence>
<evidence type="ECO:0000313" key="8">
    <source>
        <dbReference type="Proteomes" id="UP000231279"/>
    </source>
</evidence>
<keyword evidence="5" id="KW-0539">Nucleus</keyword>
<dbReference type="PANTHER" id="PTHR31391">
    <property type="entry name" value="B3 DOMAIN-CONTAINING PROTEIN OS11G0197600-RELATED"/>
    <property type="match status" value="1"/>
</dbReference>
<dbReference type="Pfam" id="PF02362">
    <property type="entry name" value="B3"/>
    <property type="match status" value="1"/>
</dbReference>
<keyword evidence="8" id="KW-1185">Reference proteome</keyword>
<dbReference type="PROSITE" id="PS50863">
    <property type="entry name" value="B3"/>
    <property type="match status" value="1"/>
</dbReference>
<keyword evidence="2" id="KW-0805">Transcription regulation</keyword>
<evidence type="ECO:0000256" key="3">
    <source>
        <dbReference type="ARBA" id="ARBA00023125"/>
    </source>
</evidence>
<dbReference type="Proteomes" id="UP000231279">
    <property type="component" value="Unassembled WGS sequence"/>
</dbReference>
<gene>
    <name evidence="7" type="ORF">CDL12_21400</name>
</gene>
<evidence type="ECO:0000313" key="7">
    <source>
        <dbReference type="EMBL" id="PIN06059.1"/>
    </source>
</evidence>
<dbReference type="PANTHER" id="PTHR31391:SF101">
    <property type="entry name" value="B3 DOMAIN-CONTAINING PROTEIN OS01G0234100"/>
    <property type="match status" value="1"/>
</dbReference>
<name>A0A2G9GLA4_9LAMI</name>
<dbReference type="EMBL" id="NKXS01004541">
    <property type="protein sequence ID" value="PIN06059.1"/>
    <property type="molecule type" value="Genomic_DNA"/>
</dbReference>
<evidence type="ECO:0000256" key="5">
    <source>
        <dbReference type="ARBA" id="ARBA00023242"/>
    </source>
</evidence>
<sequence>MDISQTKNSSKRSALSSSYKSKLRQGIAWELKKKLAQERLTALDTKLKHGVSVTMAMPIRRHCPPEAKTNSERHSCADVSTSAMELHSYADVSASAMERAKEVQRNLSSHFPSFVKLMLRSHVSRGFWLCLPSGFCRAHLPECDATVVLVDDNEQESDTRFLAEKHGLSAGWRGFSLAHKLLEGDVLVFQLIEPCKFKVIS</sequence>
<evidence type="ECO:0000256" key="1">
    <source>
        <dbReference type="ARBA" id="ARBA00004123"/>
    </source>
</evidence>
<organism evidence="7 8">
    <name type="scientific">Handroanthus impetiginosus</name>
    <dbReference type="NCBI Taxonomy" id="429701"/>
    <lineage>
        <taxon>Eukaryota</taxon>
        <taxon>Viridiplantae</taxon>
        <taxon>Streptophyta</taxon>
        <taxon>Embryophyta</taxon>
        <taxon>Tracheophyta</taxon>
        <taxon>Spermatophyta</taxon>
        <taxon>Magnoliopsida</taxon>
        <taxon>eudicotyledons</taxon>
        <taxon>Gunneridae</taxon>
        <taxon>Pentapetalae</taxon>
        <taxon>asterids</taxon>
        <taxon>lamiids</taxon>
        <taxon>Lamiales</taxon>
        <taxon>Bignoniaceae</taxon>
        <taxon>Crescentiina</taxon>
        <taxon>Tabebuia alliance</taxon>
        <taxon>Handroanthus</taxon>
    </lineage>
</organism>
<dbReference type="SMART" id="SM01019">
    <property type="entry name" value="B3"/>
    <property type="match status" value="1"/>
</dbReference>
<dbReference type="AlphaFoldDB" id="A0A2G9GLA4"/>
<dbReference type="GO" id="GO:0003677">
    <property type="term" value="F:DNA binding"/>
    <property type="evidence" value="ECO:0007669"/>
    <property type="project" value="UniProtKB-KW"/>
</dbReference>
<dbReference type="GO" id="GO:0005634">
    <property type="term" value="C:nucleus"/>
    <property type="evidence" value="ECO:0007669"/>
    <property type="project" value="UniProtKB-SubCell"/>
</dbReference>
<dbReference type="Gene3D" id="2.40.330.10">
    <property type="entry name" value="DNA-binding pseudobarrel domain"/>
    <property type="match status" value="1"/>
</dbReference>
<protein>
    <recommendedName>
        <fullName evidence="6">TF-B3 domain-containing protein</fullName>
    </recommendedName>
</protein>
<reference evidence="8" key="1">
    <citation type="journal article" date="2018" name="Gigascience">
        <title>Genome assembly of the Pink Ipe (Handroanthus impetiginosus, Bignoniaceae), a highly valued, ecologically keystone Neotropical timber forest tree.</title>
        <authorList>
            <person name="Silva-Junior O.B."/>
            <person name="Grattapaglia D."/>
            <person name="Novaes E."/>
            <person name="Collevatti R.G."/>
        </authorList>
    </citation>
    <scope>NUCLEOTIDE SEQUENCE [LARGE SCALE GENOMIC DNA]</scope>
    <source>
        <strain evidence="8">cv. UFG-1</strain>
    </source>
</reference>
<dbReference type="STRING" id="429701.A0A2G9GLA4"/>
<proteinExistence type="predicted"/>
<feature type="domain" description="TF-B3" evidence="6">
    <location>
        <begin position="114"/>
        <end position="201"/>
    </location>
</feature>
<dbReference type="InterPro" id="IPR044837">
    <property type="entry name" value="REM16-like"/>
</dbReference>